<evidence type="ECO:0000256" key="2">
    <source>
        <dbReference type="ARBA" id="ARBA00007448"/>
    </source>
</evidence>
<evidence type="ECO:0000259" key="14">
    <source>
        <dbReference type="SMART" id="SM00382"/>
    </source>
</evidence>
<evidence type="ECO:0000256" key="13">
    <source>
        <dbReference type="SAM" id="MobiDB-lite"/>
    </source>
</evidence>
<proteinExistence type="inferred from homology"/>
<feature type="region of interest" description="Disordered" evidence="13">
    <location>
        <begin position="360"/>
        <end position="386"/>
    </location>
</feature>
<dbReference type="SMART" id="SM00382">
    <property type="entry name" value="AAA"/>
    <property type="match status" value="1"/>
</dbReference>
<protein>
    <submittedName>
        <fullName evidence="16">BCS1 N terminal-domain-containing protein</fullName>
    </submittedName>
</protein>
<dbReference type="InterPro" id="IPR027417">
    <property type="entry name" value="P-loop_NTPase"/>
</dbReference>
<keyword evidence="7 12" id="KW-0067">ATP-binding</keyword>
<dbReference type="GO" id="GO:0005743">
    <property type="term" value="C:mitochondrial inner membrane"/>
    <property type="evidence" value="ECO:0007669"/>
    <property type="project" value="UniProtKB-SubCell"/>
</dbReference>
<evidence type="ECO:0000256" key="6">
    <source>
        <dbReference type="ARBA" id="ARBA00022801"/>
    </source>
</evidence>
<dbReference type="Gene3D" id="3.40.50.300">
    <property type="entry name" value="P-loop containing nucleotide triphosphate hydrolases"/>
    <property type="match status" value="1"/>
</dbReference>
<dbReference type="InterPro" id="IPR050747">
    <property type="entry name" value="Mitochondrial_chaperone_BCS1"/>
</dbReference>
<keyword evidence="4 12" id="KW-0547">Nucleotide-binding</keyword>
<keyword evidence="10" id="KW-0472">Membrane</keyword>
<dbReference type="Pfam" id="PF00004">
    <property type="entry name" value="AAA"/>
    <property type="match status" value="1"/>
</dbReference>
<name>A0AA40C454_9PEZI</name>
<accession>A0AA40C454</accession>
<feature type="domain" description="BCS1 N-terminal" evidence="15">
    <location>
        <begin position="58"/>
        <end position="259"/>
    </location>
</feature>
<evidence type="ECO:0000313" key="17">
    <source>
        <dbReference type="Proteomes" id="UP001175000"/>
    </source>
</evidence>
<reference evidence="16" key="1">
    <citation type="submission" date="2023-06" db="EMBL/GenBank/DDBJ databases">
        <title>Genome-scale phylogeny and comparative genomics of the fungal order Sordariales.</title>
        <authorList>
            <consortium name="Lawrence Berkeley National Laboratory"/>
            <person name="Hensen N."/>
            <person name="Bonometti L."/>
            <person name="Westerberg I."/>
            <person name="Brannstrom I.O."/>
            <person name="Guillou S."/>
            <person name="Cros-Aarteil S."/>
            <person name="Calhoun S."/>
            <person name="Haridas S."/>
            <person name="Kuo A."/>
            <person name="Mondo S."/>
            <person name="Pangilinan J."/>
            <person name="Riley R."/>
            <person name="Labutti K."/>
            <person name="Andreopoulos B."/>
            <person name="Lipzen A."/>
            <person name="Chen C."/>
            <person name="Yanf M."/>
            <person name="Daum C."/>
            <person name="Ng V."/>
            <person name="Clum A."/>
            <person name="Steindorff A."/>
            <person name="Ohm R."/>
            <person name="Martin F."/>
            <person name="Silar P."/>
            <person name="Natvig D."/>
            <person name="Lalanne C."/>
            <person name="Gautier V."/>
            <person name="Ament-Velasquez S.L."/>
            <person name="Kruys A."/>
            <person name="Hutchinson M.I."/>
            <person name="Powell A.J."/>
            <person name="Barry K."/>
            <person name="Miller A.N."/>
            <person name="Grigoriev I.V."/>
            <person name="Debuchy R."/>
            <person name="Gladieux P."/>
            <person name="Thoren M.H."/>
            <person name="Johannesson H."/>
        </authorList>
    </citation>
    <scope>NUCLEOTIDE SEQUENCE</scope>
    <source>
        <strain evidence="16">CBS 606.72</strain>
    </source>
</reference>
<gene>
    <name evidence="16" type="ORF">B0T14DRAFT_399965</name>
</gene>
<dbReference type="AlphaFoldDB" id="A0AA40C454"/>
<dbReference type="InterPro" id="IPR057495">
    <property type="entry name" value="AAA_lid_BCS1"/>
</dbReference>
<feature type="non-terminal residue" evidence="16">
    <location>
        <position position="584"/>
    </location>
</feature>
<keyword evidence="9" id="KW-0496">Mitochondrion</keyword>
<dbReference type="GO" id="GO:0016887">
    <property type="term" value="F:ATP hydrolysis activity"/>
    <property type="evidence" value="ECO:0007669"/>
    <property type="project" value="InterPro"/>
</dbReference>
<feature type="domain" description="AAA+ ATPase" evidence="14">
    <location>
        <begin position="292"/>
        <end position="439"/>
    </location>
</feature>
<feature type="compositionally biased region" description="Acidic residues" evidence="13">
    <location>
        <begin position="367"/>
        <end position="380"/>
    </location>
</feature>
<dbReference type="GO" id="GO:0005524">
    <property type="term" value="F:ATP binding"/>
    <property type="evidence" value="ECO:0007669"/>
    <property type="project" value="UniProtKB-KW"/>
</dbReference>
<sequence length="584" mass="65435">MNSLLALAGTTSLLGARPGTTSFDQLEERIPGFGVLQNFFKSWLGVDLTTVLTAAALMGAASSGARAIQASGSKVYWWIIRFLTASISIAGRDRLNREVLNWLGAHVLTSKGTRVLTAHSETIQSDAWHYRRSSERNDYHHEKRVPVQYLPTFGTTWFFFDRSLFMVRRVLTSSSHYKNAWGNQTPDEYSGAPQGDEPLVVMCLGRSVGPIKKYLEACRVFADKQREAFVTVREAKGRGYGDESWDVTILRPLRPLDTVHFDEKTKSELIADIENYLDANTRKFYNSRGIPYRRGYLFHGPPGTGKSSLSLALAGRFGLELYLVQIPTVSDDKLLERLFAALPPRCMVLLEDIDAVGIKRRPGKSDDSDEDNDDSDSDPDDDRRTNSRCTLAGLLNVLDGVASQEGRIVLMTSNFAQELDKALVRPGRVDRIIYLGNISQRSSELMFLRFYSREGDGPRPADKVAQIPEAKLTQLALDFSSAIPEGIFTPAQLQGYLLNHREDPVGAAACIGKWVAEEKKIIDDAKEKARRAAERRRKKRRESKLRALARMANQSKDLDSDAELEALEQKIKREMAKKQTQEPA</sequence>
<evidence type="ECO:0000256" key="4">
    <source>
        <dbReference type="ARBA" id="ARBA00022741"/>
    </source>
</evidence>
<evidence type="ECO:0000256" key="1">
    <source>
        <dbReference type="ARBA" id="ARBA00004434"/>
    </source>
</evidence>
<evidence type="ECO:0000313" key="16">
    <source>
        <dbReference type="EMBL" id="KAK0624094.1"/>
    </source>
</evidence>
<feature type="compositionally biased region" description="Basic residues" evidence="13">
    <location>
        <begin position="533"/>
        <end position="543"/>
    </location>
</feature>
<keyword evidence="6" id="KW-0378">Hydrolase</keyword>
<evidence type="ECO:0000256" key="8">
    <source>
        <dbReference type="ARBA" id="ARBA00022989"/>
    </source>
</evidence>
<keyword evidence="8" id="KW-1133">Transmembrane helix</keyword>
<dbReference type="SUPFAM" id="SSF52540">
    <property type="entry name" value="P-loop containing nucleoside triphosphate hydrolases"/>
    <property type="match status" value="1"/>
</dbReference>
<evidence type="ECO:0000256" key="3">
    <source>
        <dbReference type="ARBA" id="ARBA00022692"/>
    </source>
</evidence>
<comment type="subcellular location">
    <subcellularLocation>
        <location evidence="1">Mitochondrion inner membrane</location>
        <topology evidence="1">Single-pass membrane protein</topology>
    </subcellularLocation>
</comment>
<dbReference type="PROSITE" id="PS00674">
    <property type="entry name" value="AAA"/>
    <property type="match status" value="1"/>
</dbReference>
<comment type="catalytic activity">
    <reaction evidence="11">
        <text>ATP + H2O = ADP + phosphate + H(+)</text>
        <dbReference type="Rhea" id="RHEA:13065"/>
        <dbReference type="ChEBI" id="CHEBI:15377"/>
        <dbReference type="ChEBI" id="CHEBI:15378"/>
        <dbReference type="ChEBI" id="CHEBI:30616"/>
        <dbReference type="ChEBI" id="CHEBI:43474"/>
        <dbReference type="ChEBI" id="CHEBI:456216"/>
    </reaction>
    <physiologicalReaction direction="left-to-right" evidence="11">
        <dbReference type="Rhea" id="RHEA:13066"/>
    </physiologicalReaction>
</comment>
<comment type="similarity">
    <text evidence="2">Belongs to the AAA ATPase family. BCS1 subfamily.</text>
</comment>
<dbReference type="Proteomes" id="UP001175000">
    <property type="component" value="Unassembled WGS sequence"/>
</dbReference>
<keyword evidence="3" id="KW-0812">Transmembrane</keyword>
<keyword evidence="5" id="KW-0999">Mitochondrion inner membrane</keyword>
<dbReference type="EMBL" id="JAULSU010000003">
    <property type="protein sequence ID" value="KAK0624094.1"/>
    <property type="molecule type" value="Genomic_DNA"/>
</dbReference>
<feature type="region of interest" description="Disordered" evidence="13">
    <location>
        <begin position="531"/>
        <end position="562"/>
    </location>
</feature>
<keyword evidence="17" id="KW-1185">Reference proteome</keyword>
<dbReference type="InterPro" id="IPR003959">
    <property type="entry name" value="ATPase_AAA_core"/>
</dbReference>
<evidence type="ECO:0000256" key="10">
    <source>
        <dbReference type="ARBA" id="ARBA00023136"/>
    </source>
</evidence>
<evidence type="ECO:0000256" key="11">
    <source>
        <dbReference type="ARBA" id="ARBA00048778"/>
    </source>
</evidence>
<organism evidence="16 17">
    <name type="scientific">Immersiella caudata</name>
    <dbReference type="NCBI Taxonomy" id="314043"/>
    <lineage>
        <taxon>Eukaryota</taxon>
        <taxon>Fungi</taxon>
        <taxon>Dikarya</taxon>
        <taxon>Ascomycota</taxon>
        <taxon>Pezizomycotina</taxon>
        <taxon>Sordariomycetes</taxon>
        <taxon>Sordariomycetidae</taxon>
        <taxon>Sordariales</taxon>
        <taxon>Lasiosphaeriaceae</taxon>
        <taxon>Immersiella</taxon>
    </lineage>
</organism>
<dbReference type="Pfam" id="PF25426">
    <property type="entry name" value="AAA_lid_BCS1"/>
    <property type="match status" value="1"/>
</dbReference>
<dbReference type="PANTHER" id="PTHR23070">
    <property type="entry name" value="BCS1 AAA-TYPE ATPASE"/>
    <property type="match status" value="1"/>
</dbReference>
<dbReference type="Pfam" id="PF08740">
    <property type="entry name" value="BCS1_N"/>
    <property type="match status" value="1"/>
</dbReference>
<dbReference type="InterPro" id="IPR014851">
    <property type="entry name" value="BCS1_N"/>
</dbReference>
<evidence type="ECO:0000256" key="5">
    <source>
        <dbReference type="ARBA" id="ARBA00022792"/>
    </source>
</evidence>
<comment type="caution">
    <text evidence="16">The sequence shown here is derived from an EMBL/GenBank/DDBJ whole genome shotgun (WGS) entry which is preliminary data.</text>
</comment>
<evidence type="ECO:0000256" key="12">
    <source>
        <dbReference type="RuleBase" id="RU003651"/>
    </source>
</evidence>
<evidence type="ECO:0000256" key="9">
    <source>
        <dbReference type="ARBA" id="ARBA00023128"/>
    </source>
</evidence>
<dbReference type="InterPro" id="IPR003593">
    <property type="entry name" value="AAA+_ATPase"/>
</dbReference>
<dbReference type="SMART" id="SM01024">
    <property type="entry name" value="BCS1_N"/>
    <property type="match status" value="1"/>
</dbReference>
<evidence type="ECO:0000259" key="15">
    <source>
        <dbReference type="SMART" id="SM01024"/>
    </source>
</evidence>
<evidence type="ECO:0000256" key="7">
    <source>
        <dbReference type="ARBA" id="ARBA00022840"/>
    </source>
</evidence>
<dbReference type="InterPro" id="IPR003960">
    <property type="entry name" value="ATPase_AAA_CS"/>
</dbReference>